<organism evidence="1 2">
    <name type="scientific">Brassica rapa subsp. trilocularis</name>
    <dbReference type="NCBI Taxonomy" id="1813537"/>
    <lineage>
        <taxon>Eukaryota</taxon>
        <taxon>Viridiplantae</taxon>
        <taxon>Streptophyta</taxon>
        <taxon>Embryophyta</taxon>
        <taxon>Tracheophyta</taxon>
        <taxon>Spermatophyta</taxon>
        <taxon>Magnoliopsida</taxon>
        <taxon>eudicotyledons</taxon>
        <taxon>Gunneridae</taxon>
        <taxon>Pentapetalae</taxon>
        <taxon>rosids</taxon>
        <taxon>malvids</taxon>
        <taxon>Brassicales</taxon>
        <taxon>Brassicaceae</taxon>
        <taxon>Brassiceae</taxon>
        <taxon>Brassica</taxon>
    </lineage>
</organism>
<evidence type="ECO:0008006" key="3">
    <source>
        <dbReference type="Google" id="ProtNLM"/>
    </source>
</evidence>
<proteinExistence type="predicted"/>
<dbReference type="Proteomes" id="UP000823674">
    <property type="component" value="Chromosome A08"/>
</dbReference>
<reference evidence="1 2" key="1">
    <citation type="submission" date="2021-03" db="EMBL/GenBank/DDBJ databases">
        <authorList>
            <person name="King G.J."/>
            <person name="Bancroft I."/>
            <person name="Baten A."/>
            <person name="Bloomfield J."/>
            <person name="Borpatragohain P."/>
            <person name="He Z."/>
            <person name="Irish N."/>
            <person name="Irwin J."/>
            <person name="Liu K."/>
            <person name="Mauleon R.P."/>
            <person name="Moore J."/>
            <person name="Morris R."/>
            <person name="Ostergaard L."/>
            <person name="Wang B."/>
            <person name="Wells R."/>
        </authorList>
    </citation>
    <scope>NUCLEOTIDE SEQUENCE [LARGE SCALE GENOMIC DNA]</scope>
    <source>
        <strain evidence="1">R-o-18</strain>
        <tissue evidence="1">Leaf</tissue>
    </source>
</reference>
<sequence length="131" mass="14921">MDGFTKIVLKIPDDVPFDEAYYTHNLWIFFRKRVEKQKRTSSELSIMSKAMADQLGLKIEPSKDLFTFVDCSKIGWNTSLLFGRAYTANVGVVCNMQTNKLCLTLVDGSVFYNHVQVQGEHTSYIELGDDP</sequence>
<dbReference type="EMBL" id="JADBGQ010000007">
    <property type="protein sequence ID" value="KAG5388416.1"/>
    <property type="molecule type" value="Genomic_DNA"/>
</dbReference>
<evidence type="ECO:0000313" key="2">
    <source>
        <dbReference type="Proteomes" id="UP000823674"/>
    </source>
</evidence>
<accession>A0ABQ7LT96</accession>
<comment type="caution">
    <text evidence="1">The sequence shown here is derived from an EMBL/GenBank/DDBJ whole genome shotgun (WGS) entry which is preliminary data.</text>
</comment>
<keyword evidence="2" id="KW-1185">Reference proteome</keyword>
<protein>
    <recommendedName>
        <fullName evidence="3">FACT complex subunit</fullName>
    </recommendedName>
</protein>
<evidence type="ECO:0000313" key="1">
    <source>
        <dbReference type="EMBL" id="KAG5388416.1"/>
    </source>
</evidence>
<name>A0ABQ7LT96_BRACM</name>
<gene>
    <name evidence="1" type="primary">A08p008030.1_BraROA</name>
    <name evidence="1" type="ORF">IGI04_029957</name>
</gene>